<accession>A0ABW3KKW3</accession>
<name>A0ABW3KKW3_9GAMM</name>
<dbReference type="Proteomes" id="UP001597048">
    <property type="component" value="Unassembled WGS sequence"/>
</dbReference>
<dbReference type="RefSeq" id="WP_379559574.1">
    <property type="nucleotide sequence ID" value="NZ_JBHTJS010000062.1"/>
</dbReference>
<evidence type="ECO:0000256" key="1">
    <source>
        <dbReference type="SAM" id="Phobius"/>
    </source>
</evidence>
<evidence type="ECO:0000313" key="3">
    <source>
        <dbReference type="Proteomes" id="UP001597048"/>
    </source>
</evidence>
<sequence length="69" mass="7548">MSKIELKTTDKELAKELQSLKIDELQVGRRISFLDCADPKVMAASNQILTFAITSGSSVALSLFFSVVI</sequence>
<gene>
    <name evidence="2" type="ORF">ACFQ1C_15485</name>
</gene>
<keyword evidence="3" id="KW-1185">Reference proteome</keyword>
<feature type="transmembrane region" description="Helical" evidence="1">
    <location>
        <begin position="48"/>
        <end position="68"/>
    </location>
</feature>
<comment type="caution">
    <text evidence="2">The sequence shown here is derived from an EMBL/GenBank/DDBJ whole genome shotgun (WGS) entry which is preliminary data.</text>
</comment>
<dbReference type="EMBL" id="JBHTJS010000062">
    <property type="protein sequence ID" value="MFD1009549.1"/>
    <property type="molecule type" value="Genomic_DNA"/>
</dbReference>
<reference evidence="3" key="1">
    <citation type="journal article" date="2019" name="Int. J. Syst. Evol. Microbiol.">
        <title>The Global Catalogue of Microorganisms (GCM) 10K type strain sequencing project: providing services to taxonomists for standard genome sequencing and annotation.</title>
        <authorList>
            <consortium name="The Broad Institute Genomics Platform"/>
            <consortium name="The Broad Institute Genome Sequencing Center for Infectious Disease"/>
            <person name="Wu L."/>
            <person name="Ma J."/>
        </authorList>
    </citation>
    <scope>NUCLEOTIDE SEQUENCE [LARGE SCALE GENOMIC DNA]</scope>
    <source>
        <strain evidence="3">CCUG 60525</strain>
    </source>
</reference>
<keyword evidence="1" id="KW-0812">Transmembrane</keyword>
<protein>
    <submittedName>
        <fullName evidence="2">Uncharacterized protein</fullName>
    </submittedName>
</protein>
<evidence type="ECO:0000313" key="2">
    <source>
        <dbReference type="EMBL" id="MFD1009549.1"/>
    </source>
</evidence>
<proteinExistence type="predicted"/>
<keyword evidence="1" id="KW-0472">Membrane</keyword>
<keyword evidence="1" id="KW-1133">Transmembrane helix</keyword>
<organism evidence="2 3">
    <name type="scientific">Oceanisphaera ostreae</name>
    <dbReference type="NCBI Taxonomy" id="914151"/>
    <lineage>
        <taxon>Bacteria</taxon>
        <taxon>Pseudomonadati</taxon>
        <taxon>Pseudomonadota</taxon>
        <taxon>Gammaproteobacteria</taxon>
        <taxon>Aeromonadales</taxon>
        <taxon>Aeromonadaceae</taxon>
        <taxon>Oceanisphaera</taxon>
    </lineage>
</organism>